<dbReference type="Proteomes" id="UP000748531">
    <property type="component" value="Unassembled WGS sequence"/>
</dbReference>
<sequence>MNTVAELVEKFCWKSKTRSVWKDQPDLLDDAIARIHSEAAVFDAIIRSKNTTVPSLEKISRTVKFLEQNSFWRSNPFSLVTGTEDDPALARTTSRLQMKSVRDLWNQNKTQKLMTDSITPLQCPECETQFDHTDSQVGSLSNTSKLAFMPYADSDSYEKTDTFKPPETRYVTLVNSKCVNFREPPYNNTCFVACDPSGGAFRTYADAARSTAPFRT</sequence>
<organism evidence="1 2">
    <name type="scientific">Paragonimus heterotremus</name>
    <dbReference type="NCBI Taxonomy" id="100268"/>
    <lineage>
        <taxon>Eukaryota</taxon>
        <taxon>Metazoa</taxon>
        <taxon>Spiralia</taxon>
        <taxon>Lophotrochozoa</taxon>
        <taxon>Platyhelminthes</taxon>
        <taxon>Trematoda</taxon>
        <taxon>Digenea</taxon>
        <taxon>Plagiorchiida</taxon>
        <taxon>Troglotremata</taxon>
        <taxon>Troglotrematidae</taxon>
        <taxon>Paragonimus</taxon>
    </lineage>
</organism>
<gene>
    <name evidence="1" type="ORF">PHET_08344</name>
</gene>
<dbReference type="OrthoDB" id="6223623at2759"/>
<dbReference type="EMBL" id="LUCH01004675">
    <property type="protein sequence ID" value="KAF5398752.1"/>
    <property type="molecule type" value="Genomic_DNA"/>
</dbReference>
<protein>
    <submittedName>
        <fullName evidence="1">Uncharacterized protein</fullName>
    </submittedName>
</protein>
<accession>A0A8J4WVP3</accession>
<name>A0A8J4WVP3_9TREM</name>
<evidence type="ECO:0000313" key="1">
    <source>
        <dbReference type="EMBL" id="KAF5398752.1"/>
    </source>
</evidence>
<reference evidence="1" key="1">
    <citation type="submission" date="2019-05" db="EMBL/GenBank/DDBJ databases">
        <title>Annotation for the trematode Paragonimus heterotremus.</title>
        <authorList>
            <person name="Choi Y.-J."/>
        </authorList>
    </citation>
    <scope>NUCLEOTIDE SEQUENCE</scope>
    <source>
        <strain evidence="1">LC</strain>
    </source>
</reference>
<evidence type="ECO:0000313" key="2">
    <source>
        <dbReference type="Proteomes" id="UP000748531"/>
    </source>
</evidence>
<dbReference type="AlphaFoldDB" id="A0A8J4WVP3"/>
<proteinExistence type="predicted"/>
<comment type="caution">
    <text evidence="1">The sequence shown here is derived from an EMBL/GenBank/DDBJ whole genome shotgun (WGS) entry which is preliminary data.</text>
</comment>
<keyword evidence="2" id="KW-1185">Reference proteome</keyword>